<reference evidence="3" key="1">
    <citation type="submission" date="2020-10" db="EMBL/GenBank/DDBJ databases">
        <authorList>
            <person name="Gilroy R."/>
        </authorList>
    </citation>
    <scope>NUCLEOTIDE SEQUENCE</scope>
    <source>
        <strain evidence="3">ChiHecec2B26-709</strain>
    </source>
</reference>
<protein>
    <recommendedName>
        <fullName evidence="5">Acyl-ACP thioesterase</fullName>
    </recommendedName>
</protein>
<name>A0A9D1GM82_9BACT</name>
<dbReference type="InterPro" id="IPR029069">
    <property type="entry name" value="HotDog_dom_sf"/>
</dbReference>
<dbReference type="Proteomes" id="UP000886881">
    <property type="component" value="Unassembled WGS sequence"/>
</dbReference>
<dbReference type="SUPFAM" id="SSF54637">
    <property type="entry name" value="Thioesterase/thiol ester dehydrase-isomerase"/>
    <property type="match status" value="2"/>
</dbReference>
<sequence length="241" mass="27080">MKRINTYEYSAVPENTDFNGLITVPSLCGQMISAISRNIRTEGYGLDVMAKDNMSWILIRSAFEIDFRPGLYSDIFVSVWPAPGSGLTYHRCVRMEDSRGREVGRGTTEWCVIDKSSRKPVFPDIRDSAAGPGIPCRNPRRIRDFSPEVENMRRIGYTDCDFNGHLNNVRYVDMMFDMLPEQMIGVDAPLRLDVNYKHEALRGTDISTGLRQGGPDEILFIARASGQTLCSASIVRNPSIS</sequence>
<evidence type="ECO:0008006" key="5">
    <source>
        <dbReference type="Google" id="ProtNLM"/>
    </source>
</evidence>
<organism evidence="3 4">
    <name type="scientific">Candidatus Cryptobacteroides merdipullorum</name>
    <dbReference type="NCBI Taxonomy" id="2840771"/>
    <lineage>
        <taxon>Bacteria</taxon>
        <taxon>Pseudomonadati</taxon>
        <taxon>Bacteroidota</taxon>
        <taxon>Bacteroidia</taxon>
        <taxon>Bacteroidales</taxon>
        <taxon>Candidatus Cryptobacteroides</taxon>
    </lineage>
</organism>
<comment type="caution">
    <text evidence="3">The sequence shown here is derived from an EMBL/GenBank/DDBJ whole genome shotgun (WGS) entry which is preliminary data.</text>
</comment>
<dbReference type="GO" id="GO:0016790">
    <property type="term" value="F:thiolester hydrolase activity"/>
    <property type="evidence" value="ECO:0007669"/>
    <property type="project" value="InterPro"/>
</dbReference>
<evidence type="ECO:0000313" key="3">
    <source>
        <dbReference type="EMBL" id="HIT46743.1"/>
    </source>
</evidence>
<evidence type="ECO:0000259" key="1">
    <source>
        <dbReference type="Pfam" id="PF01643"/>
    </source>
</evidence>
<accession>A0A9D1GM82</accession>
<dbReference type="AlphaFoldDB" id="A0A9D1GM82"/>
<dbReference type="Gene3D" id="3.10.129.10">
    <property type="entry name" value="Hotdog Thioesterase"/>
    <property type="match status" value="2"/>
</dbReference>
<dbReference type="InterPro" id="IPR002864">
    <property type="entry name" value="Acyl-ACP_thioesterase_NHD"/>
</dbReference>
<feature type="domain" description="Acyl-ACP thioesterase-like C-terminal" evidence="2">
    <location>
        <begin position="155"/>
        <end position="209"/>
    </location>
</feature>
<dbReference type="Pfam" id="PF01643">
    <property type="entry name" value="Acyl-ACP_TE"/>
    <property type="match status" value="1"/>
</dbReference>
<dbReference type="GO" id="GO:0006633">
    <property type="term" value="P:fatty acid biosynthetic process"/>
    <property type="evidence" value="ECO:0007669"/>
    <property type="project" value="InterPro"/>
</dbReference>
<feature type="domain" description="Acyl-ACP thioesterase N-terminal hotdog" evidence="1">
    <location>
        <begin position="9"/>
        <end position="121"/>
    </location>
</feature>
<evidence type="ECO:0000313" key="4">
    <source>
        <dbReference type="Proteomes" id="UP000886881"/>
    </source>
</evidence>
<evidence type="ECO:0000259" key="2">
    <source>
        <dbReference type="Pfam" id="PF20791"/>
    </source>
</evidence>
<reference evidence="3" key="2">
    <citation type="journal article" date="2021" name="PeerJ">
        <title>Extensive microbial diversity within the chicken gut microbiome revealed by metagenomics and culture.</title>
        <authorList>
            <person name="Gilroy R."/>
            <person name="Ravi A."/>
            <person name="Getino M."/>
            <person name="Pursley I."/>
            <person name="Horton D.L."/>
            <person name="Alikhan N.F."/>
            <person name="Baker D."/>
            <person name="Gharbi K."/>
            <person name="Hall N."/>
            <person name="Watson M."/>
            <person name="Adriaenssens E.M."/>
            <person name="Foster-Nyarko E."/>
            <person name="Jarju S."/>
            <person name="Secka A."/>
            <person name="Antonio M."/>
            <person name="Oren A."/>
            <person name="Chaudhuri R.R."/>
            <person name="La Ragione R."/>
            <person name="Hildebrand F."/>
            <person name="Pallen M.J."/>
        </authorList>
    </citation>
    <scope>NUCLEOTIDE SEQUENCE</scope>
    <source>
        <strain evidence="3">ChiHecec2B26-709</strain>
    </source>
</reference>
<dbReference type="InterPro" id="IPR049427">
    <property type="entry name" value="Acyl-ACP_TE_C"/>
</dbReference>
<proteinExistence type="predicted"/>
<dbReference type="Pfam" id="PF20791">
    <property type="entry name" value="Acyl-ACP_TE_C"/>
    <property type="match status" value="1"/>
</dbReference>
<dbReference type="EMBL" id="DVLC01000051">
    <property type="protein sequence ID" value="HIT46743.1"/>
    <property type="molecule type" value="Genomic_DNA"/>
</dbReference>
<gene>
    <name evidence="3" type="ORF">IAC35_02665</name>
</gene>